<feature type="region of interest" description="Disordered" evidence="2">
    <location>
        <begin position="207"/>
        <end position="226"/>
    </location>
</feature>
<keyword evidence="1" id="KW-0862">Zinc</keyword>
<evidence type="ECO:0000259" key="3">
    <source>
        <dbReference type="PROSITE" id="PS50158"/>
    </source>
</evidence>
<accession>A0ABD3AE52</accession>
<proteinExistence type="predicted"/>
<dbReference type="Gene3D" id="4.10.60.10">
    <property type="entry name" value="Zinc finger, CCHC-type"/>
    <property type="match status" value="1"/>
</dbReference>
<evidence type="ECO:0000313" key="4">
    <source>
        <dbReference type="EMBL" id="KAL3527988.1"/>
    </source>
</evidence>
<keyword evidence="1" id="KW-0479">Metal-binding</keyword>
<feature type="domain" description="CCHC-type" evidence="3">
    <location>
        <begin position="193"/>
        <end position="208"/>
    </location>
</feature>
<feature type="region of interest" description="Disordered" evidence="2">
    <location>
        <begin position="70"/>
        <end position="90"/>
    </location>
</feature>
<name>A0ABD3AE52_9GENT</name>
<keyword evidence="5" id="KW-1185">Reference proteome</keyword>
<comment type="caution">
    <text evidence="4">The sequence shown here is derived from an EMBL/GenBank/DDBJ whole genome shotgun (WGS) entry which is preliminary data.</text>
</comment>
<organism evidence="4 5">
    <name type="scientific">Cinchona calisaya</name>
    <dbReference type="NCBI Taxonomy" id="153742"/>
    <lineage>
        <taxon>Eukaryota</taxon>
        <taxon>Viridiplantae</taxon>
        <taxon>Streptophyta</taxon>
        <taxon>Embryophyta</taxon>
        <taxon>Tracheophyta</taxon>
        <taxon>Spermatophyta</taxon>
        <taxon>Magnoliopsida</taxon>
        <taxon>eudicotyledons</taxon>
        <taxon>Gunneridae</taxon>
        <taxon>Pentapetalae</taxon>
        <taxon>asterids</taxon>
        <taxon>lamiids</taxon>
        <taxon>Gentianales</taxon>
        <taxon>Rubiaceae</taxon>
        <taxon>Cinchonoideae</taxon>
        <taxon>Cinchoneae</taxon>
        <taxon>Cinchona</taxon>
    </lineage>
</organism>
<dbReference type="SUPFAM" id="SSF57756">
    <property type="entry name" value="Retrovirus zinc finger-like domains"/>
    <property type="match status" value="1"/>
</dbReference>
<dbReference type="AlphaFoldDB" id="A0ABD3AE52"/>
<evidence type="ECO:0000256" key="1">
    <source>
        <dbReference type="PROSITE-ProRule" id="PRU00047"/>
    </source>
</evidence>
<dbReference type="Proteomes" id="UP001630127">
    <property type="component" value="Unassembled WGS sequence"/>
</dbReference>
<reference evidence="4 5" key="1">
    <citation type="submission" date="2024-11" db="EMBL/GenBank/DDBJ databases">
        <title>A near-complete genome assembly of Cinchona calisaya.</title>
        <authorList>
            <person name="Lian D.C."/>
            <person name="Zhao X.W."/>
            <person name="Wei L."/>
        </authorList>
    </citation>
    <scope>NUCLEOTIDE SEQUENCE [LARGE SCALE GENOMIC DNA]</scope>
    <source>
        <tissue evidence="4">Nenye</tissue>
    </source>
</reference>
<protein>
    <recommendedName>
        <fullName evidence="3">CCHC-type domain-containing protein</fullName>
    </recommendedName>
</protein>
<gene>
    <name evidence="4" type="ORF">ACH5RR_012644</name>
</gene>
<feature type="region of interest" description="Disordered" evidence="2">
    <location>
        <begin position="137"/>
        <end position="160"/>
    </location>
</feature>
<dbReference type="PROSITE" id="PS50158">
    <property type="entry name" value="ZF_CCHC"/>
    <property type="match status" value="1"/>
</dbReference>
<sequence length="304" mass="33587">MMNGGQKDGSPVDLSSKKTIPKELTSTKAISINLRSLMIRDGQRPQRGFPMNMSNKQKQKKKVVQIQDDNLNSENDEMDVEGSEGHRNEDVDMNTTLGGFMTDALRAGSGTRDADFISTTLGKRDLIRQECEFKKNRHRHVTTQTAKLPGPPHNTFKRRGVSSSSTYVANKPKACDHCHRVHPGEYRWKSGVCFGCGQSGHKVKDCPQTTINNSRPAKPENNKPNPNSKIYAMMDQEVEGADNVVTGEEDGEIGGVTKETHGDLLGQYQQGTAVLYPGVRGMTLAVNHVVNNDSFMDLRVTPCQ</sequence>
<keyword evidence="1" id="KW-0863">Zinc-finger</keyword>
<feature type="region of interest" description="Disordered" evidence="2">
    <location>
        <begin position="1"/>
        <end position="23"/>
    </location>
</feature>
<evidence type="ECO:0000256" key="2">
    <source>
        <dbReference type="SAM" id="MobiDB-lite"/>
    </source>
</evidence>
<dbReference type="GO" id="GO:0008270">
    <property type="term" value="F:zinc ion binding"/>
    <property type="evidence" value="ECO:0007669"/>
    <property type="project" value="UniProtKB-KW"/>
</dbReference>
<evidence type="ECO:0000313" key="5">
    <source>
        <dbReference type="Proteomes" id="UP001630127"/>
    </source>
</evidence>
<dbReference type="InterPro" id="IPR001878">
    <property type="entry name" value="Znf_CCHC"/>
</dbReference>
<dbReference type="InterPro" id="IPR036875">
    <property type="entry name" value="Znf_CCHC_sf"/>
</dbReference>
<dbReference type="Pfam" id="PF00098">
    <property type="entry name" value="zf-CCHC"/>
    <property type="match status" value="1"/>
</dbReference>
<dbReference type="SMART" id="SM00343">
    <property type="entry name" value="ZnF_C2HC"/>
    <property type="match status" value="1"/>
</dbReference>
<dbReference type="EMBL" id="JBJUIK010000005">
    <property type="protein sequence ID" value="KAL3527988.1"/>
    <property type="molecule type" value="Genomic_DNA"/>
</dbReference>